<evidence type="ECO:0000256" key="1">
    <source>
        <dbReference type="ARBA" id="ARBA00023125"/>
    </source>
</evidence>
<dbReference type="AlphaFoldDB" id="A0A4Y2NCI4"/>
<dbReference type="SUPFAM" id="SSF47095">
    <property type="entry name" value="HMG-box"/>
    <property type="match status" value="1"/>
</dbReference>
<dbReference type="PANTHER" id="PTHR45789">
    <property type="entry name" value="FI18025P1"/>
    <property type="match status" value="1"/>
</dbReference>
<keyword evidence="2 3" id="KW-0539">Nucleus</keyword>
<dbReference type="Pfam" id="PF00505">
    <property type="entry name" value="HMG_box"/>
    <property type="match status" value="1"/>
</dbReference>
<dbReference type="EMBL" id="BGPR01008959">
    <property type="protein sequence ID" value="GBN37105.1"/>
    <property type="molecule type" value="Genomic_DNA"/>
</dbReference>
<dbReference type="OrthoDB" id="8808691at2759"/>
<dbReference type="InterPro" id="IPR051356">
    <property type="entry name" value="SOX/SOX-like_TF"/>
</dbReference>
<evidence type="ECO:0000313" key="7">
    <source>
        <dbReference type="Proteomes" id="UP000499080"/>
    </source>
</evidence>
<dbReference type="GO" id="GO:0000981">
    <property type="term" value="F:DNA-binding transcription factor activity, RNA polymerase II-specific"/>
    <property type="evidence" value="ECO:0007669"/>
    <property type="project" value="TreeGrafter"/>
</dbReference>
<feature type="domain" description="HMG box" evidence="5">
    <location>
        <begin position="44"/>
        <end position="112"/>
    </location>
</feature>
<feature type="DNA-binding region" description="HMG box" evidence="3">
    <location>
        <begin position="44"/>
        <end position="112"/>
    </location>
</feature>
<accession>A0A4Y2NCI4</accession>
<gene>
    <name evidence="6" type="ORF">AVEN_134610_1</name>
</gene>
<dbReference type="SMART" id="SM00398">
    <property type="entry name" value="HMG"/>
    <property type="match status" value="1"/>
</dbReference>
<evidence type="ECO:0000313" key="6">
    <source>
        <dbReference type="EMBL" id="GBN37105.1"/>
    </source>
</evidence>
<evidence type="ECO:0000256" key="2">
    <source>
        <dbReference type="ARBA" id="ARBA00023242"/>
    </source>
</evidence>
<keyword evidence="1 3" id="KW-0238">DNA-binding</keyword>
<feature type="region of interest" description="Disordered" evidence="4">
    <location>
        <begin position="130"/>
        <end position="206"/>
    </location>
</feature>
<evidence type="ECO:0000259" key="5">
    <source>
        <dbReference type="PROSITE" id="PS50118"/>
    </source>
</evidence>
<proteinExistence type="predicted"/>
<feature type="region of interest" description="Disordered" evidence="4">
    <location>
        <begin position="425"/>
        <end position="461"/>
    </location>
</feature>
<dbReference type="PANTHER" id="PTHR45789:SF2">
    <property type="entry name" value="FI18025P1"/>
    <property type="match status" value="1"/>
</dbReference>
<dbReference type="GO" id="GO:0000978">
    <property type="term" value="F:RNA polymerase II cis-regulatory region sequence-specific DNA binding"/>
    <property type="evidence" value="ECO:0007669"/>
    <property type="project" value="TreeGrafter"/>
</dbReference>
<dbReference type="Proteomes" id="UP000499080">
    <property type="component" value="Unassembled WGS sequence"/>
</dbReference>
<dbReference type="InterPro" id="IPR036910">
    <property type="entry name" value="HMG_box_dom_sf"/>
</dbReference>
<protein>
    <recommendedName>
        <fullName evidence="5">HMG box domain-containing protein</fullName>
    </recommendedName>
</protein>
<dbReference type="GO" id="GO:0005634">
    <property type="term" value="C:nucleus"/>
    <property type="evidence" value="ECO:0007669"/>
    <property type="project" value="UniProtKB-UniRule"/>
</dbReference>
<evidence type="ECO:0000256" key="4">
    <source>
        <dbReference type="SAM" id="MobiDB-lite"/>
    </source>
</evidence>
<keyword evidence="7" id="KW-1185">Reference proteome</keyword>
<organism evidence="6 7">
    <name type="scientific">Araneus ventricosus</name>
    <name type="common">Orbweaver spider</name>
    <name type="synonym">Epeira ventricosa</name>
    <dbReference type="NCBI Taxonomy" id="182803"/>
    <lineage>
        <taxon>Eukaryota</taxon>
        <taxon>Metazoa</taxon>
        <taxon>Ecdysozoa</taxon>
        <taxon>Arthropoda</taxon>
        <taxon>Chelicerata</taxon>
        <taxon>Arachnida</taxon>
        <taxon>Araneae</taxon>
        <taxon>Araneomorphae</taxon>
        <taxon>Entelegynae</taxon>
        <taxon>Araneoidea</taxon>
        <taxon>Araneidae</taxon>
        <taxon>Araneus</taxon>
    </lineage>
</organism>
<name>A0A4Y2NCI4_ARAVE</name>
<dbReference type="Gene3D" id="1.10.30.10">
    <property type="entry name" value="High mobility group box domain"/>
    <property type="match status" value="1"/>
</dbReference>
<evidence type="ECO:0000256" key="3">
    <source>
        <dbReference type="PROSITE-ProRule" id="PRU00267"/>
    </source>
</evidence>
<comment type="caution">
    <text evidence="6">The sequence shown here is derived from an EMBL/GenBank/DDBJ whole genome shotgun (WGS) entry which is preliminary data.</text>
</comment>
<dbReference type="InterPro" id="IPR009071">
    <property type="entry name" value="HMG_box_dom"/>
</dbReference>
<dbReference type="PROSITE" id="PS50118">
    <property type="entry name" value="HMG_BOX_2"/>
    <property type="match status" value="1"/>
</dbReference>
<feature type="compositionally biased region" description="Basic and acidic residues" evidence="4">
    <location>
        <begin position="440"/>
        <end position="451"/>
    </location>
</feature>
<sequence length="494" mass="56554">MQNKTFADYKRPFACSKEDGSMMQPDQLEPSLRDLILKPKSKKIPRPPNAFMLFARDHRKTLAKKYPTQSNKNISSLLGQCWKKLDEATKAEYYKKAKMLEELHRQQYPGYVYSPRIARMQKMARKKKYLDKCGDDKETNDDEIPLEPTGPSNTCNHGSEKCGEWNYNNSEKKQSSPGYIPNNPQYFPDPEHGPQPEPPCTAESNTPTMESEAYACPSCPPPPWNMPPVESIAVPCAGRCQDECGARSDMYAENYYPKIGHSEMYDYGPWNRYPDYPYESPVSSTWSACSAGCQGECSRIHPNDEHSSYSHLTSSQHPDLKNSYYHYNPPAPYRNPPYPCSYGPYSDSPMPYMPRRYVPYKTGPKVHSSYLPQSMDYYHNQYQQHFKDYYPKYPYATQPTDCPTMQETTCPSGHPAEVYDCRSVHTEEMTESSNTSQGADSKHQDVERENTESDGNEMVNVVDVESEESNILTEEVVESTNPELGEVDQDVYVI</sequence>
<reference evidence="6 7" key="1">
    <citation type="journal article" date="2019" name="Sci. Rep.">
        <title>Orb-weaving spider Araneus ventricosus genome elucidates the spidroin gene catalogue.</title>
        <authorList>
            <person name="Kono N."/>
            <person name="Nakamura H."/>
            <person name="Ohtoshi R."/>
            <person name="Moran D.A.P."/>
            <person name="Shinohara A."/>
            <person name="Yoshida Y."/>
            <person name="Fujiwara M."/>
            <person name="Mori M."/>
            <person name="Tomita M."/>
            <person name="Arakawa K."/>
        </authorList>
    </citation>
    <scope>NUCLEOTIDE SEQUENCE [LARGE SCALE GENOMIC DNA]</scope>
</reference>